<keyword evidence="2" id="KW-1185">Reference proteome</keyword>
<proteinExistence type="predicted"/>
<reference evidence="2" key="1">
    <citation type="submission" date="2016-10" db="EMBL/GenBank/DDBJ databases">
        <authorList>
            <person name="Varghese N."/>
            <person name="Submissions S."/>
        </authorList>
    </citation>
    <scope>NUCLEOTIDE SEQUENCE [LARGE SCALE GENOMIC DNA]</scope>
    <source>
        <strain evidence="2">CGMCC 1.3431</strain>
    </source>
</reference>
<dbReference type="CDD" id="cd01635">
    <property type="entry name" value="Glycosyltransferase_GTB-type"/>
    <property type="match status" value="1"/>
</dbReference>
<dbReference type="PANTHER" id="PTHR46656">
    <property type="entry name" value="PUTATIVE-RELATED"/>
    <property type="match status" value="1"/>
</dbReference>
<dbReference type="Proteomes" id="UP000199150">
    <property type="component" value="Unassembled WGS sequence"/>
</dbReference>
<evidence type="ECO:0000313" key="2">
    <source>
        <dbReference type="Proteomes" id="UP000199150"/>
    </source>
</evidence>
<dbReference type="Pfam" id="PF13692">
    <property type="entry name" value="Glyco_trans_1_4"/>
    <property type="match status" value="1"/>
</dbReference>
<dbReference type="AlphaFoldDB" id="A0A1G4RH61"/>
<accession>A0A1G4RH61</accession>
<name>A0A1G4RH61_9CAUL</name>
<dbReference type="OrthoDB" id="118340at2"/>
<dbReference type="RefSeq" id="WP_090646925.1">
    <property type="nucleotide sequence ID" value="NZ_CBCRYE010000006.1"/>
</dbReference>
<dbReference type="STRING" id="260084.SAMN02927928_1920"/>
<dbReference type="GO" id="GO:0016740">
    <property type="term" value="F:transferase activity"/>
    <property type="evidence" value="ECO:0007669"/>
    <property type="project" value="UniProtKB-KW"/>
</dbReference>
<gene>
    <name evidence="1" type="ORF">SAMN02927928_1920</name>
</gene>
<keyword evidence="1" id="KW-0808">Transferase</keyword>
<dbReference type="EMBL" id="FMTS01000002">
    <property type="protein sequence ID" value="SCW56136.1"/>
    <property type="molecule type" value="Genomic_DNA"/>
</dbReference>
<organism evidence="1 2">
    <name type="scientific">Asticcacaulis taihuensis</name>
    <dbReference type="NCBI Taxonomy" id="260084"/>
    <lineage>
        <taxon>Bacteria</taxon>
        <taxon>Pseudomonadati</taxon>
        <taxon>Pseudomonadota</taxon>
        <taxon>Alphaproteobacteria</taxon>
        <taxon>Caulobacterales</taxon>
        <taxon>Caulobacteraceae</taxon>
        <taxon>Asticcacaulis</taxon>
    </lineage>
</organism>
<evidence type="ECO:0000313" key="1">
    <source>
        <dbReference type="EMBL" id="SCW56136.1"/>
    </source>
</evidence>
<dbReference type="PANTHER" id="PTHR46656:SF3">
    <property type="entry name" value="PUTATIVE-RELATED"/>
    <property type="match status" value="1"/>
</dbReference>
<protein>
    <submittedName>
        <fullName evidence="1">Glycosyltransferase involved in cell wall bisynthesis</fullName>
    </submittedName>
</protein>
<dbReference type="SUPFAM" id="SSF53756">
    <property type="entry name" value="UDP-Glycosyltransferase/glycogen phosphorylase"/>
    <property type="match status" value="1"/>
</dbReference>
<dbReference type="Gene3D" id="3.40.50.2000">
    <property type="entry name" value="Glycogen Phosphorylase B"/>
    <property type="match status" value="1"/>
</dbReference>
<sequence>MLGLRHLPLKYRLPLIHGTLNLLGRAKARGWNKATGEGLAKGPLVVSAFFNESTGVAQGGRLSANAFRAAGYDLIEHDIRPCFKHYIGEGAELPGKGGVWYIHANAPEVLVALMAHDPAQWVDRYRIAYWAWETPKAPRDWILVADYLHEIWVPSRFVHDALVATFNDALRADLIPRLRLMPHPVPLPPPARHALSRAKFGLSDELCEALCLFDTKSSAARKNPWGVLVAWQEAFPEENPVARLTVKVSDLSDDRATERRLLAIAAKRSDIRIMDQRLSEADMEAYIGAFDILVSLHRAEGFGLTLAEAMAAGVAVIATDWSGNIDFMTPKNSRLIKSSLIPVSDPEGGYSMVKRDPMQVWADPHIFEAVTDIRQLTDQPALRKALGAAGVQAIRDLHAPWRHDELAALPFNSWL</sequence>